<evidence type="ECO:0000313" key="3">
    <source>
        <dbReference type="Proteomes" id="UP000632774"/>
    </source>
</evidence>
<reference evidence="2 3" key="1">
    <citation type="submission" date="2020-10" db="EMBL/GenBank/DDBJ databases">
        <title>Mucilaginibacter mali sp. nov., isolated from rhizosphere soil of apple orchard.</title>
        <authorList>
            <person name="Lee J.-S."/>
            <person name="Kim H.S."/>
            <person name="Kim J.-S."/>
        </authorList>
    </citation>
    <scope>NUCLEOTIDE SEQUENCE [LARGE SCALE GENOMIC DNA]</scope>
    <source>
        <strain evidence="2 3">KCTC 23157</strain>
    </source>
</reference>
<sequence>MKKITLIICLLVICVAAKAQYNYAEFGVGGGYGTTKPYADLKVSDTNKEMYFNLFYNYSPYLPFAFEMQLGRLSGGDNATDPSHRYFINNYLAFNIHGDLQLGEITDYEGDFFMERMKGLYMGFGIGAIFNSISDIRRYAANDPTYLFPGKDHSINALIPVRFGYEFKIYNSNDEPFACIDFTYTHNFTFAEGLDGYADPSSKFKNNSQDMFRAITVGIKINFGNTATYIKSIR</sequence>
<accession>A0ABR9XCI0</accession>
<protein>
    <recommendedName>
        <fullName evidence="4">Outer membrane protein with beta-barrel domain</fullName>
    </recommendedName>
</protein>
<dbReference type="EMBL" id="JADFFM010000001">
    <property type="protein sequence ID" value="MBE9665097.1"/>
    <property type="molecule type" value="Genomic_DNA"/>
</dbReference>
<proteinExistence type="predicted"/>
<evidence type="ECO:0000313" key="2">
    <source>
        <dbReference type="EMBL" id="MBE9665097.1"/>
    </source>
</evidence>
<organism evidence="2 3">
    <name type="scientific">Mucilaginibacter boryungensis</name>
    <dbReference type="NCBI Taxonomy" id="768480"/>
    <lineage>
        <taxon>Bacteria</taxon>
        <taxon>Pseudomonadati</taxon>
        <taxon>Bacteroidota</taxon>
        <taxon>Sphingobacteriia</taxon>
        <taxon>Sphingobacteriales</taxon>
        <taxon>Sphingobacteriaceae</taxon>
        <taxon>Mucilaginibacter</taxon>
    </lineage>
</organism>
<gene>
    <name evidence="2" type="ORF">IRJ18_01905</name>
</gene>
<keyword evidence="3" id="KW-1185">Reference proteome</keyword>
<evidence type="ECO:0000256" key="1">
    <source>
        <dbReference type="SAM" id="SignalP"/>
    </source>
</evidence>
<dbReference type="RefSeq" id="WP_194104509.1">
    <property type="nucleotide sequence ID" value="NZ_JADFFM010000001.1"/>
</dbReference>
<dbReference type="Proteomes" id="UP000632774">
    <property type="component" value="Unassembled WGS sequence"/>
</dbReference>
<feature type="signal peptide" evidence="1">
    <location>
        <begin position="1"/>
        <end position="19"/>
    </location>
</feature>
<comment type="caution">
    <text evidence="2">The sequence shown here is derived from an EMBL/GenBank/DDBJ whole genome shotgun (WGS) entry which is preliminary data.</text>
</comment>
<evidence type="ECO:0008006" key="4">
    <source>
        <dbReference type="Google" id="ProtNLM"/>
    </source>
</evidence>
<keyword evidence="1" id="KW-0732">Signal</keyword>
<feature type="chain" id="PRO_5046462854" description="Outer membrane protein with beta-barrel domain" evidence="1">
    <location>
        <begin position="20"/>
        <end position="234"/>
    </location>
</feature>
<name>A0ABR9XCI0_9SPHI</name>